<dbReference type="SMART" id="SM00220">
    <property type="entry name" value="S_TKc"/>
    <property type="match status" value="1"/>
</dbReference>
<dbReference type="InterPro" id="IPR004147">
    <property type="entry name" value="ABC1_dom"/>
</dbReference>
<dbReference type="InterPro" id="IPR011009">
    <property type="entry name" value="Kinase-like_dom_sf"/>
</dbReference>
<organism evidence="4 5">
    <name type="scientific">Capsaspora owczarzaki (strain ATCC 30864)</name>
    <dbReference type="NCBI Taxonomy" id="595528"/>
    <lineage>
        <taxon>Eukaryota</taxon>
        <taxon>Filasterea</taxon>
        <taxon>Capsaspora</taxon>
    </lineage>
</organism>
<dbReference type="PhylomeDB" id="A0A0D2X2S7"/>
<dbReference type="InterPro" id="IPR000719">
    <property type="entry name" value="Prot_kinase_dom"/>
</dbReference>
<feature type="coiled-coil region" evidence="1">
    <location>
        <begin position="34"/>
        <end position="100"/>
    </location>
</feature>
<reference evidence="5" key="1">
    <citation type="submission" date="2011-02" db="EMBL/GenBank/DDBJ databases">
        <title>The Genome Sequence of Capsaspora owczarzaki ATCC 30864.</title>
        <authorList>
            <person name="Russ C."/>
            <person name="Cuomo C."/>
            <person name="Burger G."/>
            <person name="Gray M.W."/>
            <person name="Holland P.W.H."/>
            <person name="King N."/>
            <person name="Lang F.B.F."/>
            <person name="Roger A.J."/>
            <person name="Ruiz-Trillo I."/>
            <person name="Young S.K."/>
            <person name="Zeng Q."/>
            <person name="Gargeya S."/>
            <person name="Alvarado L."/>
            <person name="Berlin A."/>
            <person name="Chapman S.B."/>
            <person name="Chen Z."/>
            <person name="Freedman E."/>
            <person name="Gellesch M."/>
            <person name="Goldberg J."/>
            <person name="Griggs A."/>
            <person name="Gujja S."/>
            <person name="Heilman E."/>
            <person name="Heiman D."/>
            <person name="Howarth C."/>
            <person name="Mehta T."/>
            <person name="Neiman D."/>
            <person name="Pearson M."/>
            <person name="Roberts A."/>
            <person name="Saif S."/>
            <person name="Shea T."/>
            <person name="Shenoy N."/>
            <person name="Sisk P."/>
            <person name="Stolte C."/>
            <person name="Sykes S."/>
            <person name="White J."/>
            <person name="Yandava C."/>
            <person name="Haas B."/>
            <person name="Nusbaum C."/>
            <person name="Birren B."/>
        </authorList>
    </citation>
    <scope>NUCLEOTIDE SEQUENCE</scope>
    <source>
        <strain evidence="5">ATCC 30864</strain>
    </source>
</reference>
<dbReference type="AlphaFoldDB" id="A0A0D2X2S7"/>
<dbReference type="PROSITE" id="PS50011">
    <property type="entry name" value="PROTEIN_KINASE_DOM"/>
    <property type="match status" value="1"/>
</dbReference>
<dbReference type="EMBL" id="KE346364">
    <property type="protein sequence ID" value="KJE93079.1"/>
    <property type="molecule type" value="Genomic_DNA"/>
</dbReference>
<sequence length="603" mass="64953">MAELQAMQALTLDPVQAALITAMNTAIADKNTAIAEKQAAIAEKQAAVDQAKAKKKAAKEKAKAAKAEVDQAIADKNAAIADKQAEVDQAKADKNAAIAEKKVAVDQAGGWHLPPNSYFVTALLLAAAANVASPPSSVSIGTDPARRSAIGSLIMVQVKSSDSHHHEACLQLASYLLYYRLQFNDTQIPASVQSWPACLYGMAWLGCNVYVVRVDLKLDGKLIQPAITFCHTEPASPPGRTATHPADRPHPAMMQPHNTTLEPAMVPPPMEGLQARPTPLFSIWQLDRNLCSMFHRSFMLTAKLRLNSSEELTNVVVKAAAASDTALTEQLAREGMALARLNRDRMAASAHRIPELLAFCTADFDGEPGLALVTGLISGTSIDWKQHQPHAASIALQVCDTLRWIHAQGVVHGDIHRGNLLVTETKLPPTPPASPPKSALEPPSKGAVELPPHSIALVDFGLSCFLPDVTREHVQAALLAAPVTAAAAQELQPWLDRVEHNAWEMWPNHFYDIASFEEVATPQADFLGLGLLAVSLEVGGTKVLQQHLHLDDSAALSYSARTLKRHLLRDQDGLLSQLLAQSPTTLLEVQKIVELADQPQPLL</sequence>
<gene>
    <name evidence="4" type="ORF">CAOG_003922</name>
</gene>
<evidence type="ECO:0000313" key="4">
    <source>
        <dbReference type="EMBL" id="KJE93079.1"/>
    </source>
</evidence>
<protein>
    <recommendedName>
        <fullName evidence="3">Protein kinase domain-containing protein</fullName>
    </recommendedName>
</protein>
<dbReference type="GO" id="GO:0005524">
    <property type="term" value="F:ATP binding"/>
    <property type="evidence" value="ECO:0007669"/>
    <property type="project" value="InterPro"/>
</dbReference>
<evidence type="ECO:0000256" key="2">
    <source>
        <dbReference type="SAM" id="MobiDB-lite"/>
    </source>
</evidence>
<accession>A0A0D2X2S7</accession>
<proteinExistence type="predicted"/>
<dbReference type="Proteomes" id="UP000008743">
    <property type="component" value="Unassembled WGS sequence"/>
</dbReference>
<feature type="region of interest" description="Disordered" evidence="2">
    <location>
        <begin position="426"/>
        <end position="445"/>
    </location>
</feature>
<dbReference type="Gene3D" id="1.10.510.10">
    <property type="entry name" value="Transferase(Phosphotransferase) domain 1"/>
    <property type="match status" value="1"/>
</dbReference>
<dbReference type="InParanoid" id="A0A0D2X2S7"/>
<keyword evidence="1" id="KW-0175">Coiled coil</keyword>
<dbReference type="SUPFAM" id="SSF56112">
    <property type="entry name" value="Protein kinase-like (PK-like)"/>
    <property type="match status" value="1"/>
</dbReference>
<evidence type="ECO:0000313" key="5">
    <source>
        <dbReference type="Proteomes" id="UP000008743"/>
    </source>
</evidence>
<feature type="domain" description="Protein kinase" evidence="3">
    <location>
        <begin position="284"/>
        <end position="603"/>
    </location>
</feature>
<name>A0A0D2X2S7_CAPO3</name>
<evidence type="ECO:0000259" key="3">
    <source>
        <dbReference type="PROSITE" id="PS50011"/>
    </source>
</evidence>
<dbReference type="GO" id="GO:0004672">
    <property type="term" value="F:protein kinase activity"/>
    <property type="evidence" value="ECO:0007669"/>
    <property type="project" value="InterPro"/>
</dbReference>
<dbReference type="Pfam" id="PF03109">
    <property type="entry name" value="ABC1"/>
    <property type="match status" value="1"/>
</dbReference>
<keyword evidence="5" id="KW-1185">Reference proteome</keyword>
<dbReference type="RefSeq" id="XP_004363650.2">
    <property type="nucleotide sequence ID" value="XM_004363593.2"/>
</dbReference>
<dbReference type="OrthoDB" id="5979581at2759"/>
<evidence type="ECO:0000256" key="1">
    <source>
        <dbReference type="SAM" id="Coils"/>
    </source>
</evidence>